<dbReference type="InterPro" id="IPR023296">
    <property type="entry name" value="Glyco_hydro_beta-prop_sf"/>
</dbReference>
<evidence type="ECO:0000313" key="9">
    <source>
        <dbReference type="Proteomes" id="UP001296104"/>
    </source>
</evidence>
<dbReference type="InterPro" id="IPR050727">
    <property type="entry name" value="GH43_arabinanases"/>
</dbReference>
<dbReference type="GO" id="GO:0004553">
    <property type="term" value="F:hydrolase activity, hydrolyzing O-glycosyl compounds"/>
    <property type="evidence" value="ECO:0007669"/>
    <property type="project" value="InterPro"/>
</dbReference>
<evidence type="ECO:0000256" key="2">
    <source>
        <dbReference type="ARBA" id="ARBA00009865"/>
    </source>
</evidence>
<organism evidence="8 9">
    <name type="scientific">Lecanosticta acicola</name>
    <dbReference type="NCBI Taxonomy" id="111012"/>
    <lineage>
        <taxon>Eukaryota</taxon>
        <taxon>Fungi</taxon>
        <taxon>Dikarya</taxon>
        <taxon>Ascomycota</taxon>
        <taxon>Pezizomycotina</taxon>
        <taxon>Dothideomycetes</taxon>
        <taxon>Dothideomycetidae</taxon>
        <taxon>Mycosphaerellales</taxon>
        <taxon>Mycosphaerellaceae</taxon>
        <taxon>Lecanosticta</taxon>
    </lineage>
</organism>
<protein>
    <recommendedName>
        <fullName evidence="5">Endo-1,5-alpha-L-arabinanase A</fullName>
    </recommendedName>
</protein>
<comment type="similarity">
    <text evidence="2 6">Belongs to the glycosyl hydrolase 43 family.</text>
</comment>
<accession>A0AAI9EBV9</accession>
<dbReference type="InterPro" id="IPR006710">
    <property type="entry name" value="Glyco_hydro_43"/>
</dbReference>
<keyword evidence="3 6" id="KW-0378">Hydrolase</keyword>
<evidence type="ECO:0000256" key="3">
    <source>
        <dbReference type="ARBA" id="ARBA00022801"/>
    </source>
</evidence>
<dbReference type="Proteomes" id="UP001296104">
    <property type="component" value="Unassembled WGS sequence"/>
</dbReference>
<evidence type="ECO:0000256" key="6">
    <source>
        <dbReference type="RuleBase" id="RU361187"/>
    </source>
</evidence>
<dbReference type="AlphaFoldDB" id="A0AAI9EBV9"/>
<evidence type="ECO:0000256" key="7">
    <source>
        <dbReference type="SAM" id="SignalP"/>
    </source>
</evidence>
<dbReference type="SUPFAM" id="SSF75005">
    <property type="entry name" value="Arabinanase/levansucrase/invertase"/>
    <property type="match status" value="2"/>
</dbReference>
<dbReference type="PANTHER" id="PTHR43301:SF3">
    <property type="entry name" value="ARABINAN ENDO-1,5-ALPHA-L-ARABINOSIDASE A-RELATED"/>
    <property type="match status" value="1"/>
</dbReference>
<keyword evidence="4 6" id="KW-0326">Glycosidase</keyword>
<dbReference type="CDD" id="cd08983">
    <property type="entry name" value="GH43_Bt3655-like"/>
    <property type="match status" value="1"/>
</dbReference>
<sequence>MLSSTLTALLAVVGLATATAIGNHERSNTARQATADYEGYMFAYFTGNTVEGEKIYFAASNGNDALDWAELDGGKPVLASTKGTTGLRDPFIMRSQDGGTFYLLATDLSIGSGTSWGDSVRNGSRYLEIWESNDLVTWSEQRHVLVSPPTAGMTWAPEAHYDTAIDQYVVYWSSALYAEDDPGHTGTSYNRMLYATTTDFVTFSKPQIWQDSGLSRIDSTVLQVDDTYYRFTKDEGGAATGCTDIIQESSQDLLAQVKGWKTVASCIGKKAGLKAVEGPTSFKSNPGDVHGDHYYLFVDEYGGRGYIPLQTANISQPDWQVPSAYKLPARPRHGTVLPITAAELLRLQKASSA</sequence>
<feature type="signal peptide" evidence="7">
    <location>
        <begin position="1"/>
        <end position="18"/>
    </location>
</feature>
<dbReference type="GO" id="GO:0005975">
    <property type="term" value="P:carbohydrate metabolic process"/>
    <property type="evidence" value="ECO:0007669"/>
    <property type="project" value="InterPro"/>
</dbReference>
<evidence type="ECO:0000256" key="5">
    <source>
        <dbReference type="ARBA" id="ARBA00042202"/>
    </source>
</evidence>
<name>A0AAI9EBV9_9PEZI</name>
<proteinExistence type="inferred from homology"/>
<dbReference type="EMBL" id="CAVMBE010000036">
    <property type="protein sequence ID" value="CAK4030429.1"/>
    <property type="molecule type" value="Genomic_DNA"/>
</dbReference>
<reference evidence="8" key="1">
    <citation type="submission" date="2023-11" db="EMBL/GenBank/DDBJ databases">
        <authorList>
            <person name="Alioto T."/>
            <person name="Alioto T."/>
            <person name="Gomez Garrido J."/>
        </authorList>
    </citation>
    <scope>NUCLEOTIDE SEQUENCE</scope>
</reference>
<dbReference type="Gene3D" id="2.115.10.20">
    <property type="entry name" value="Glycosyl hydrolase domain, family 43"/>
    <property type="match status" value="1"/>
</dbReference>
<keyword evidence="9" id="KW-1185">Reference proteome</keyword>
<feature type="chain" id="PRO_5042491495" description="Endo-1,5-alpha-L-arabinanase A" evidence="7">
    <location>
        <begin position="19"/>
        <end position="353"/>
    </location>
</feature>
<evidence type="ECO:0000313" key="8">
    <source>
        <dbReference type="EMBL" id="CAK4030429.1"/>
    </source>
</evidence>
<dbReference type="PANTHER" id="PTHR43301">
    <property type="entry name" value="ARABINAN ENDO-1,5-ALPHA-L-ARABINOSIDASE"/>
    <property type="match status" value="1"/>
</dbReference>
<dbReference type="Pfam" id="PF04616">
    <property type="entry name" value="Glyco_hydro_43"/>
    <property type="match status" value="1"/>
</dbReference>
<gene>
    <name evidence="8" type="ORF">LECACI_7A005587</name>
</gene>
<evidence type="ECO:0000256" key="1">
    <source>
        <dbReference type="ARBA" id="ARBA00004834"/>
    </source>
</evidence>
<keyword evidence="7" id="KW-0732">Signal</keyword>
<evidence type="ECO:0000256" key="4">
    <source>
        <dbReference type="ARBA" id="ARBA00023295"/>
    </source>
</evidence>
<comment type="pathway">
    <text evidence="1">Glycan metabolism; L-arabinan degradation.</text>
</comment>
<comment type="caution">
    <text evidence="8">The sequence shown here is derived from an EMBL/GenBank/DDBJ whole genome shotgun (WGS) entry which is preliminary data.</text>
</comment>